<evidence type="ECO:0000256" key="4">
    <source>
        <dbReference type="ARBA" id="ARBA00023295"/>
    </source>
</evidence>
<dbReference type="EMBL" id="BAABXL010000001">
    <property type="protein sequence ID" value="GAA6270407.1"/>
    <property type="molecule type" value="Genomic_DNA"/>
</dbReference>
<feature type="repeat" description="Cell wall-binding" evidence="5">
    <location>
        <begin position="357"/>
        <end position="376"/>
    </location>
</feature>
<dbReference type="Pfam" id="PF19127">
    <property type="entry name" value="Choline_bind_3"/>
    <property type="match status" value="3"/>
</dbReference>
<dbReference type="Pfam" id="PF01473">
    <property type="entry name" value="Choline_bind_1"/>
    <property type="match status" value="4"/>
</dbReference>
<keyword evidence="3" id="KW-0378">Hydrolase</keyword>
<feature type="repeat" description="Cell wall-binding" evidence="5">
    <location>
        <begin position="437"/>
        <end position="456"/>
    </location>
</feature>
<dbReference type="Pfam" id="PF01183">
    <property type="entry name" value="Glyco_hydro_25"/>
    <property type="match status" value="1"/>
</dbReference>
<reference evidence="8 9" key="1">
    <citation type="submission" date="2024-04" db="EMBL/GenBank/DDBJ databases">
        <title>Defined microbial consortia suppress multidrug-resistant proinflammatory Enterobacteriaceae via ecological control.</title>
        <authorList>
            <person name="Furuichi M."/>
            <person name="Kawaguchi T."/>
            <person name="Pust M."/>
            <person name="Yasuma K."/>
            <person name="Plichta D."/>
            <person name="Hasegawa N."/>
            <person name="Ohya T."/>
            <person name="Bhattarai S."/>
            <person name="Sasajima S."/>
            <person name="Aoto Y."/>
            <person name="Tuganbaev T."/>
            <person name="Yaginuma M."/>
            <person name="Ueda M."/>
            <person name="Okahashi N."/>
            <person name="Amafuji K."/>
            <person name="Kiridooshi Y."/>
            <person name="Sugita K."/>
            <person name="Strazar M."/>
            <person name="Skelly A."/>
            <person name="Suda W."/>
            <person name="Hattori M."/>
            <person name="Nakamoto N."/>
            <person name="Caballero S."/>
            <person name="Norman J."/>
            <person name="Olle B."/>
            <person name="Tanoue T."/>
            <person name="Arita M."/>
            <person name="Bucci V."/>
            <person name="Atarashi K."/>
            <person name="Xavier R."/>
            <person name="Honda K."/>
        </authorList>
    </citation>
    <scope>NUCLEOTIDE SEQUENCE [LARGE SCALE GENOMIC DNA]</scope>
    <source>
        <strain evidence="9">f13</strain>
    </source>
</reference>
<keyword evidence="4" id="KW-0326">Glycosidase</keyword>
<evidence type="ECO:0000256" key="1">
    <source>
        <dbReference type="ARBA" id="ARBA00010646"/>
    </source>
</evidence>
<dbReference type="InterPro" id="IPR018077">
    <property type="entry name" value="Glyco_hydro_fam25_subgr"/>
</dbReference>
<feature type="compositionally biased region" description="Polar residues" evidence="6">
    <location>
        <begin position="72"/>
        <end position="82"/>
    </location>
</feature>
<dbReference type="InterPro" id="IPR017853">
    <property type="entry name" value="GH"/>
</dbReference>
<keyword evidence="7" id="KW-0732">Signal</keyword>
<dbReference type="PANTHER" id="PTHR34135:SF2">
    <property type="entry name" value="LYSOZYME"/>
    <property type="match status" value="1"/>
</dbReference>
<feature type="chain" id="PRO_5045786581" description="Glycoside hydrolase" evidence="7">
    <location>
        <begin position="34"/>
        <end position="634"/>
    </location>
</feature>
<feature type="compositionally biased region" description="Low complexity" evidence="6">
    <location>
        <begin position="563"/>
        <end position="575"/>
    </location>
</feature>
<dbReference type="PROSITE" id="PS51904">
    <property type="entry name" value="GLYCOSYL_HYDROL_F25_2"/>
    <property type="match status" value="1"/>
</dbReference>
<feature type="repeat" description="Cell wall-binding" evidence="5">
    <location>
        <begin position="397"/>
        <end position="416"/>
    </location>
</feature>
<feature type="compositionally biased region" description="Polar residues" evidence="6">
    <location>
        <begin position="537"/>
        <end position="553"/>
    </location>
</feature>
<feature type="repeat" description="Cell wall-binding" evidence="5">
    <location>
        <begin position="477"/>
        <end position="496"/>
    </location>
</feature>
<evidence type="ECO:0000256" key="3">
    <source>
        <dbReference type="ARBA" id="ARBA00022801"/>
    </source>
</evidence>
<dbReference type="InterPro" id="IPR018337">
    <property type="entry name" value="Cell_wall/Cho-bd_repeat"/>
</dbReference>
<protein>
    <recommendedName>
        <fullName evidence="10">Glycoside hydrolase</fullName>
    </recommendedName>
</protein>
<proteinExistence type="inferred from homology"/>
<feature type="region of interest" description="Disordered" evidence="6">
    <location>
        <begin position="536"/>
        <end position="634"/>
    </location>
</feature>
<feature type="compositionally biased region" description="Low complexity" evidence="6">
    <location>
        <begin position="587"/>
        <end position="598"/>
    </location>
</feature>
<feature type="signal peptide" evidence="7">
    <location>
        <begin position="1"/>
        <end position="33"/>
    </location>
</feature>
<dbReference type="Gene3D" id="3.20.20.80">
    <property type="entry name" value="Glycosidases"/>
    <property type="match status" value="1"/>
</dbReference>
<accession>A0ABQ0B295</accession>
<dbReference type="Proteomes" id="UP001600894">
    <property type="component" value="Unassembled WGS sequence"/>
</dbReference>
<organism evidence="8 9">
    <name type="scientific">Enterocloster alcoholdehydrogenati</name>
    <dbReference type="NCBI Taxonomy" id="2547410"/>
    <lineage>
        <taxon>Bacteria</taxon>
        <taxon>Bacillati</taxon>
        <taxon>Bacillota</taxon>
        <taxon>Clostridia</taxon>
        <taxon>Lachnospirales</taxon>
        <taxon>Lachnospiraceae</taxon>
        <taxon>Enterocloster</taxon>
    </lineage>
</organism>
<gene>
    <name evidence="8" type="ORF">F130042H8_34670</name>
</gene>
<keyword evidence="9" id="KW-1185">Reference proteome</keyword>
<evidence type="ECO:0000256" key="2">
    <source>
        <dbReference type="ARBA" id="ARBA00022737"/>
    </source>
</evidence>
<dbReference type="CDD" id="cd06414">
    <property type="entry name" value="GH25_LytC-like"/>
    <property type="match status" value="1"/>
</dbReference>
<comment type="caution">
    <text evidence="8">The sequence shown here is derived from an EMBL/GenBank/DDBJ whole genome shotgun (WGS) entry which is preliminary data.</text>
</comment>
<keyword evidence="2" id="KW-0677">Repeat</keyword>
<dbReference type="SUPFAM" id="SSF69360">
    <property type="entry name" value="Cell wall binding repeat"/>
    <property type="match status" value="2"/>
</dbReference>
<sequence>MKRKQEMKKRCQALLLAGILGAGTLGPAATVYAIGPGETGSQTGQVTSGGPGATGNNTSSGNTETGSQNTGAKSTDTSQTNTNAWKKVNGVYQMPDGSSIQNVLARGIDVSRWQGEINWSQVAADDVSFVMLGTRSKGAVDPYFHRNIQQASAAGVKVGVYIYSLATTVEMAEAEADFVLDLIHDYPISYPVAFDMEDSTQGNLSKADLAAIANAFCSKISSAGYYPIIYANENWLKNKLDMNLMDYPVWVARYSARPTYENPVMWQATSTGSVNGINGNVDIDFQFKDFTSVIPANTWRTIDGRRYYYSNYTKQKNAWAQDGSDWYYMDEEGLASTGWITVSGVRYYLDETTGKMQTGWRQDDGKWYYLGSSGAVKKGWINDGGVWYYSNQEGVMQTGWLEIDGKRYYMEPSGKMAVGWTSQNGKWYYLDPSGAMMKGWINDNGTWYYSDQSGVMQTGWLNDADGKYYLKTSGAMATGWRQLDGAWYYFDGSGRMAVGMIEVNGLHYYMDPSTGRMVSDRAVDIGGVTYQAAADGSLSQQGESGAVSGNTGSEAPGTPSENTGSSSGAPGTAAGNESSSGTIIIPSNGNNSSDGASSQTGSPSGTVTGINGGPGVSSSTSQSQVVTGTKPGEQ</sequence>
<evidence type="ECO:0000256" key="5">
    <source>
        <dbReference type="PROSITE-ProRule" id="PRU00591"/>
    </source>
</evidence>
<feature type="region of interest" description="Disordered" evidence="6">
    <location>
        <begin position="40"/>
        <end position="82"/>
    </location>
</feature>
<evidence type="ECO:0000313" key="8">
    <source>
        <dbReference type="EMBL" id="GAA6270407.1"/>
    </source>
</evidence>
<dbReference type="InterPro" id="IPR002053">
    <property type="entry name" value="Glyco_hydro_25"/>
</dbReference>
<feature type="compositionally biased region" description="Low complexity" evidence="6">
    <location>
        <begin position="616"/>
        <end position="634"/>
    </location>
</feature>
<dbReference type="SMART" id="SM00641">
    <property type="entry name" value="Glyco_25"/>
    <property type="match status" value="1"/>
</dbReference>
<name>A0ABQ0B295_9FIRM</name>
<dbReference type="PANTHER" id="PTHR34135">
    <property type="entry name" value="LYSOZYME"/>
    <property type="match status" value="1"/>
</dbReference>
<feature type="compositionally biased region" description="Low complexity" evidence="6">
    <location>
        <begin position="54"/>
        <end position="71"/>
    </location>
</feature>
<evidence type="ECO:0008006" key="10">
    <source>
        <dbReference type="Google" id="ProtNLM"/>
    </source>
</evidence>
<evidence type="ECO:0000313" key="9">
    <source>
        <dbReference type="Proteomes" id="UP001600894"/>
    </source>
</evidence>
<feature type="compositionally biased region" description="Polar residues" evidence="6">
    <location>
        <begin position="599"/>
        <end position="609"/>
    </location>
</feature>
<dbReference type="RefSeq" id="WP_176254874.1">
    <property type="nucleotide sequence ID" value="NZ_BAABXL010000001.1"/>
</dbReference>
<evidence type="ECO:0000256" key="6">
    <source>
        <dbReference type="SAM" id="MobiDB-lite"/>
    </source>
</evidence>
<dbReference type="SUPFAM" id="SSF51445">
    <property type="entry name" value="(Trans)glycosidases"/>
    <property type="match status" value="1"/>
</dbReference>
<comment type="similarity">
    <text evidence="1">Belongs to the glycosyl hydrolase 25 family.</text>
</comment>
<dbReference type="Gene3D" id="2.10.270.10">
    <property type="entry name" value="Cholin Binding"/>
    <property type="match status" value="5"/>
</dbReference>
<feature type="repeat" description="Cell wall-binding" evidence="5">
    <location>
        <begin position="377"/>
        <end position="396"/>
    </location>
</feature>
<feature type="repeat" description="Cell wall-binding" evidence="5">
    <location>
        <begin position="417"/>
        <end position="436"/>
    </location>
</feature>
<evidence type="ECO:0000256" key="7">
    <source>
        <dbReference type="SAM" id="SignalP"/>
    </source>
</evidence>
<dbReference type="PROSITE" id="PS51170">
    <property type="entry name" value="CW"/>
    <property type="match status" value="6"/>
</dbReference>